<keyword evidence="5" id="KW-1185">Reference proteome</keyword>
<feature type="transmembrane region" description="Helical" evidence="2">
    <location>
        <begin position="86"/>
        <end position="105"/>
    </location>
</feature>
<feature type="transmembrane region" description="Helical" evidence="2">
    <location>
        <begin position="58"/>
        <end position="79"/>
    </location>
</feature>
<sequence length="300" mass="31188">MVLKSRTARRGVTTPAGVIVAPYMRRLAAVGALLALTGLALALRRDHRLPGPGDRSAGIVAGVLALVVACWVVAYLFLARTSRSRVAALAFSTAAFGVLAVVVMVSAPSLSPSAECEPVGTHCEEEPVPTRTSPAVFETPRPYHRAGRGTVPIGVLLLGAAVIAVGAVAALGYRRRSARVAEPFGDEPRSAALRTAVEAAGYALSTGDAPREAVIACYAAMEQALARCGAGPRPSDSPAEVLGRAAARGLIRGENAEALTELFRRARFSRHTVTDDDVRRARDALAAVRDDLGGVLGEVP</sequence>
<feature type="domain" description="Protein-glutamine gamma-glutamyltransferase-like C-terminal" evidence="3">
    <location>
        <begin position="217"/>
        <end position="285"/>
    </location>
</feature>
<dbReference type="EMBL" id="WOFH01000007">
    <property type="protein sequence ID" value="MUN39004.1"/>
    <property type="molecule type" value="Genomic_DNA"/>
</dbReference>
<protein>
    <submittedName>
        <fullName evidence="4">DUF4129 domain-containing protein</fullName>
    </submittedName>
</protein>
<evidence type="ECO:0000256" key="2">
    <source>
        <dbReference type="SAM" id="Phobius"/>
    </source>
</evidence>
<keyword evidence="2" id="KW-0472">Membrane</keyword>
<dbReference type="RefSeq" id="WP_156218194.1">
    <property type="nucleotide sequence ID" value="NZ_WOFH01000007.1"/>
</dbReference>
<comment type="caution">
    <text evidence="4">The sequence shown here is derived from an EMBL/GenBank/DDBJ whole genome shotgun (WGS) entry which is preliminary data.</text>
</comment>
<gene>
    <name evidence="4" type="ORF">GNZ18_20705</name>
</gene>
<dbReference type="Proteomes" id="UP000432015">
    <property type="component" value="Unassembled WGS sequence"/>
</dbReference>
<evidence type="ECO:0000259" key="3">
    <source>
        <dbReference type="Pfam" id="PF13559"/>
    </source>
</evidence>
<name>A0A7K1L3J5_9ACTN</name>
<keyword evidence="2" id="KW-0812">Transmembrane</keyword>
<organism evidence="4 5">
    <name type="scientific">Actinomadura litoris</name>
    <dbReference type="NCBI Taxonomy" id="2678616"/>
    <lineage>
        <taxon>Bacteria</taxon>
        <taxon>Bacillati</taxon>
        <taxon>Actinomycetota</taxon>
        <taxon>Actinomycetes</taxon>
        <taxon>Streptosporangiales</taxon>
        <taxon>Thermomonosporaceae</taxon>
        <taxon>Actinomadura</taxon>
    </lineage>
</organism>
<feature type="transmembrane region" description="Helical" evidence="2">
    <location>
        <begin position="151"/>
        <end position="173"/>
    </location>
</feature>
<accession>A0A7K1L3J5</accession>
<dbReference type="AlphaFoldDB" id="A0A7K1L3J5"/>
<evidence type="ECO:0000256" key="1">
    <source>
        <dbReference type="SAM" id="MobiDB-lite"/>
    </source>
</evidence>
<dbReference type="Pfam" id="PF13559">
    <property type="entry name" value="DUF4129"/>
    <property type="match status" value="1"/>
</dbReference>
<feature type="region of interest" description="Disordered" evidence="1">
    <location>
        <begin position="115"/>
        <end position="141"/>
    </location>
</feature>
<keyword evidence="2" id="KW-1133">Transmembrane helix</keyword>
<dbReference type="InterPro" id="IPR025403">
    <property type="entry name" value="TgpA-like_C"/>
</dbReference>
<reference evidence="4 5" key="1">
    <citation type="submission" date="2019-11" db="EMBL/GenBank/DDBJ databases">
        <authorList>
            <person name="Cao P."/>
        </authorList>
    </citation>
    <scope>NUCLEOTIDE SEQUENCE [LARGE SCALE GENOMIC DNA]</scope>
    <source>
        <strain evidence="4 5">NEAU-AAG5</strain>
    </source>
</reference>
<proteinExistence type="predicted"/>
<evidence type="ECO:0000313" key="5">
    <source>
        <dbReference type="Proteomes" id="UP000432015"/>
    </source>
</evidence>
<evidence type="ECO:0000313" key="4">
    <source>
        <dbReference type="EMBL" id="MUN39004.1"/>
    </source>
</evidence>